<dbReference type="Proteomes" id="UP000231962">
    <property type="component" value="Unassembled WGS sequence"/>
</dbReference>
<comment type="caution">
    <text evidence="2">The sequence shown here is derived from an EMBL/GenBank/DDBJ whole genome shotgun (WGS) entry which is preliminary data.</text>
</comment>
<proteinExistence type="predicted"/>
<dbReference type="AlphaFoldDB" id="A0A2M9ZNJ8"/>
<organism evidence="2 4">
    <name type="scientific">Leptospira perolatii</name>
    <dbReference type="NCBI Taxonomy" id="2023191"/>
    <lineage>
        <taxon>Bacteria</taxon>
        <taxon>Pseudomonadati</taxon>
        <taxon>Spirochaetota</taxon>
        <taxon>Spirochaetia</taxon>
        <taxon>Leptospirales</taxon>
        <taxon>Leptospiraceae</taxon>
        <taxon>Leptospira</taxon>
    </lineage>
</organism>
<protein>
    <submittedName>
        <fullName evidence="2">Uncharacterized protein</fullName>
    </submittedName>
</protein>
<name>A0A2M9ZNJ8_9LEPT</name>
<gene>
    <name evidence="1" type="ORF">CH360_10320</name>
    <name evidence="2" type="ORF">CH373_09175</name>
</gene>
<evidence type="ECO:0000313" key="1">
    <source>
        <dbReference type="EMBL" id="PJZ69659.1"/>
    </source>
</evidence>
<keyword evidence="3" id="KW-1185">Reference proteome</keyword>
<dbReference type="Proteomes" id="UP000231990">
    <property type="component" value="Unassembled WGS sequence"/>
</dbReference>
<accession>A0A2M9ZNJ8</accession>
<reference evidence="3 4" key="1">
    <citation type="submission" date="2017-07" db="EMBL/GenBank/DDBJ databases">
        <title>Leptospira spp. isolated from tropical soils.</title>
        <authorList>
            <person name="Thibeaux R."/>
            <person name="Iraola G."/>
            <person name="Ferres I."/>
            <person name="Bierque E."/>
            <person name="Girault D."/>
            <person name="Soupe-Gilbert M.-E."/>
            <person name="Picardeau M."/>
            <person name="Goarant C."/>
        </authorList>
    </citation>
    <scope>NUCLEOTIDE SEQUENCE [LARGE SCALE GENOMIC DNA]</scope>
    <source>
        <strain evidence="2 4">FH1-B-B1</strain>
        <strain evidence="1 3">FH1-B-C1</strain>
    </source>
</reference>
<evidence type="ECO:0000313" key="2">
    <source>
        <dbReference type="EMBL" id="PJZ73646.1"/>
    </source>
</evidence>
<evidence type="ECO:0000313" key="3">
    <source>
        <dbReference type="Proteomes" id="UP000231962"/>
    </source>
</evidence>
<dbReference type="EMBL" id="NPDZ01000004">
    <property type="protein sequence ID" value="PJZ73646.1"/>
    <property type="molecule type" value="Genomic_DNA"/>
</dbReference>
<sequence>MSDKLSKDDTSDGKKKEFIRKLSLIMDENGGSMMDSRFLSQFVCKDISGYRTKARKKVFQI</sequence>
<evidence type="ECO:0000313" key="4">
    <source>
        <dbReference type="Proteomes" id="UP000231990"/>
    </source>
</evidence>
<dbReference type="EMBL" id="NPDY01000008">
    <property type="protein sequence ID" value="PJZ69659.1"/>
    <property type="molecule type" value="Genomic_DNA"/>
</dbReference>